<dbReference type="InterPro" id="IPR011009">
    <property type="entry name" value="Kinase-like_dom_sf"/>
</dbReference>
<keyword evidence="4" id="KW-0597">Phosphoprotein</keyword>
<dbReference type="GO" id="GO:0004674">
    <property type="term" value="F:protein serine/threonine kinase activity"/>
    <property type="evidence" value="ECO:0007669"/>
    <property type="project" value="UniProtKB-KW"/>
</dbReference>
<feature type="binding site" evidence="11">
    <location>
        <position position="507"/>
    </location>
    <ligand>
        <name>ATP</name>
        <dbReference type="ChEBI" id="CHEBI:30616"/>
    </ligand>
</feature>
<accession>A0A6P6NMG8</accession>
<evidence type="ECO:0000256" key="5">
    <source>
        <dbReference type="ARBA" id="ARBA00022679"/>
    </source>
</evidence>
<keyword evidence="7" id="KW-0418">Kinase</keyword>
<name>A0A6P6NMG8_CARAU</name>
<dbReference type="Proteomes" id="UP000515129">
    <property type="component" value="Unplaced"/>
</dbReference>
<dbReference type="OrthoDB" id="1022360at2759"/>
<evidence type="ECO:0000256" key="1">
    <source>
        <dbReference type="ARBA" id="ARBA00008874"/>
    </source>
</evidence>
<evidence type="ECO:0000256" key="6">
    <source>
        <dbReference type="ARBA" id="ARBA00022741"/>
    </source>
</evidence>
<dbReference type="SMART" id="SM00285">
    <property type="entry name" value="PBD"/>
    <property type="match status" value="1"/>
</dbReference>
<feature type="region of interest" description="Disordered" evidence="12">
    <location>
        <begin position="360"/>
        <end position="454"/>
    </location>
</feature>
<evidence type="ECO:0000256" key="2">
    <source>
        <dbReference type="ARBA" id="ARBA00012513"/>
    </source>
</evidence>
<keyword evidence="3" id="KW-0723">Serine/threonine-protein kinase</keyword>
<evidence type="ECO:0000256" key="12">
    <source>
        <dbReference type="SAM" id="MobiDB-lite"/>
    </source>
</evidence>
<comment type="catalytic activity">
    <reaction evidence="9">
        <text>L-threonyl-[protein] + ATP = O-phospho-L-threonyl-[protein] + ADP + H(+)</text>
        <dbReference type="Rhea" id="RHEA:46608"/>
        <dbReference type="Rhea" id="RHEA-COMP:11060"/>
        <dbReference type="Rhea" id="RHEA-COMP:11605"/>
        <dbReference type="ChEBI" id="CHEBI:15378"/>
        <dbReference type="ChEBI" id="CHEBI:30013"/>
        <dbReference type="ChEBI" id="CHEBI:30616"/>
        <dbReference type="ChEBI" id="CHEBI:61977"/>
        <dbReference type="ChEBI" id="CHEBI:456216"/>
        <dbReference type="EC" id="2.7.11.1"/>
    </reaction>
</comment>
<dbReference type="Pfam" id="PF00069">
    <property type="entry name" value="Pkinase"/>
    <property type="match status" value="1"/>
</dbReference>
<feature type="compositionally biased region" description="Low complexity" evidence="12">
    <location>
        <begin position="121"/>
        <end position="132"/>
    </location>
</feature>
<dbReference type="InterPro" id="IPR000095">
    <property type="entry name" value="CRIB_dom"/>
</dbReference>
<dbReference type="GeneID" id="113082017"/>
<dbReference type="PANTHER" id="PTHR45832:SF4">
    <property type="entry name" value="NON-SPECIFIC SERINE_THREONINE PROTEIN KINASE"/>
    <property type="match status" value="1"/>
</dbReference>
<dbReference type="InterPro" id="IPR036936">
    <property type="entry name" value="CRIB_dom_sf"/>
</dbReference>
<evidence type="ECO:0000259" key="14">
    <source>
        <dbReference type="PROSITE" id="PS50108"/>
    </source>
</evidence>
<dbReference type="PANTHER" id="PTHR45832">
    <property type="entry name" value="SERINE/THREONINE-PROTEIN KINASE SAMKA-RELATED-RELATED"/>
    <property type="match status" value="1"/>
</dbReference>
<comment type="similarity">
    <text evidence="1">Belongs to the protein kinase superfamily. STE Ser/Thr protein kinase family. STE20 subfamily.</text>
</comment>
<feature type="region of interest" description="Disordered" evidence="12">
    <location>
        <begin position="288"/>
        <end position="325"/>
    </location>
</feature>
<feature type="region of interest" description="Disordered" evidence="12">
    <location>
        <begin position="243"/>
        <end position="266"/>
    </location>
</feature>
<feature type="compositionally biased region" description="Pro residues" evidence="12">
    <location>
        <begin position="397"/>
        <end position="420"/>
    </location>
</feature>
<dbReference type="FunFam" id="3.30.200.20:FF:000141">
    <property type="entry name" value="Non-specific serine/threonine protein kinase"/>
    <property type="match status" value="1"/>
</dbReference>
<dbReference type="SUPFAM" id="SSF56112">
    <property type="entry name" value="Protein kinase-like (PK-like)"/>
    <property type="match status" value="1"/>
</dbReference>
<organism evidence="15 16">
    <name type="scientific">Carassius auratus</name>
    <name type="common">Goldfish</name>
    <dbReference type="NCBI Taxonomy" id="7957"/>
    <lineage>
        <taxon>Eukaryota</taxon>
        <taxon>Metazoa</taxon>
        <taxon>Chordata</taxon>
        <taxon>Craniata</taxon>
        <taxon>Vertebrata</taxon>
        <taxon>Euteleostomi</taxon>
        <taxon>Actinopterygii</taxon>
        <taxon>Neopterygii</taxon>
        <taxon>Teleostei</taxon>
        <taxon>Ostariophysi</taxon>
        <taxon>Cypriniformes</taxon>
        <taxon>Cyprinidae</taxon>
        <taxon>Cyprininae</taxon>
        <taxon>Carassius</taxon>
    </lineage>
</organism>
<dbReference type="Gene3D" id="3.30.200.20">
    <property type="entry name" value="Phosphorylase Kinase, domain 1"/>
    <property type="match status" value="1"/>
</dbReference>
<keyword evidence="8 11" id="KW-0067">ATP-binding</keyword>
<keyword evidence="15" id="KW-1185">Reference proteome</keyword>
<evidence type="ECO:0000256" key="8">
    <source>
        <dbReference type="ARBA" id="ARBA00022840"/>
    </source>
</evidence>
<evidence type="ECO:0000313" key="16">
    <source>
        <dbReference type="RefSeq" id="XP_026109704.1"/>
    </source>
</evidence>
<dbReference type="InterPro" id="IPR051931">
    <property type="entry name" value="PAK3-like"/>
</dbReference>
<sequence>MFGKKKKRLEISAPSNFEHRVHTGFDPQQQKFTGLPQQWHSLLADTANRPKPMVDPSYITPMKISPKKVRLAESPLRKTIVRGSRPPKDTSINGLLEEFDSISVTRSNSLRKESPPGAHQSSGSKPSSASTSNAGGPEENGFGHYYGRFSCDLDSSKDFSLEAYRDRGGHDSELAVGRHYRFSLRQNGHPIRSPFYPDAMPQKSSDYAKMPPDYHAYLESKMRLSTAEMAMGGRRDYYRASLGGSSQDYREHPLGTPSRVSVHSGQMNYPDGDWGYGAGLREDYDKRPKSSYISQTSPQPAIRQRSRSGSGLQEPSQPYGISAFKAAPQGPYSSYTYPRLSENTSSLVMGKGEYERVARDRSLQGPGPGPGPEMYSRVPLKLPQSHGKPVYSASFQIPPPFHYKPSPFPPPPPQPSPPYTPQGAHSQPSSPFIPGPGAYPPPSWGSSSEQPPCRVSHEQFRAALQLVVNPGDPREYLDNFLKIGEGSTGIVCIATEKHSGKQVAVKKMDLRKQQRRELLFNEVVIMRDYHHENVVDMYNSYLVADELWVVMEFLEGGALTDIVTHTRMNEEQIATVCLSVLKALSYLHTQGVIHRDIKSDSILLTSDGRIKLSDFGFCAQVSKEVPKRKSLVGTPYWMAPEVISRLPYGTEVDIWSLGIMVIEMVDGEPPYFNEPPLQAMRRIRDNLPPQIKDSHKVSSVLRVFLDLMLVREPSLRASAQELLQHSFLKLSGPPSCIVPLMRHYRPR</sequence>
<dbReference type="Pfam" id="PF00786">
    <property type="entry name" value="PBD"/>
    <property type="match status" value="1"/>
</dbReference>
<evidence type="ECO:0000313" key="15">
    <source>
        <dbReference type="Proteomes" id="UP000515129"/>
    </source>
</evidence>
<reference evidence="16" key="1">
    <citation type="submission" date="2025-08" db="UniProtKB">
        <authorList>
            <consortium name="RefSeq"/>
        </authorList>
    </citation>
    <scope>IDENTIFICATION</scope>
    <source>
        <strain evidence="16">Wakin</strain>
        <tissue evidence="16">Muscle</tissue>
    </source>
</reference>
<dbReference type="FunFam" id="1.10.510.10:FF:000073">
    <property type="entry name" value="Non-specific serine/threonine protein kinase"/>
    <property type="match status" value="1"/>
</dbReference>
<protein>
    <recommendedName>
        <fullName evidence="2">non-specific serine/threonine protein kinase</fullName>
        <ecNumber evidence="2">2.7.11.1</ecNumber>
    </recommendedName>
</protein>
<evidence type="ECO:0000256" key="7">
    <source>
        <dbReference type="ARBA" id="ARBA00022777"/>
    </source>
</evidence>
<dbReference type="AlphaFoldDB" id="A0A6P6NMG8"/>
<comment type="catalytic activity">
    <reaction evidence="10">
        <text>L-seryl-[protein] + ATP = O-phospho-L-seryl-[protein] + ADP + H(+)</text>
        <dbReference type="Rhea" id="RHEA:17989"/>
        <dbReference type="Rhea" id="RHEA-COMP:9863"/>
        <dbReference type="Rhea" id="RHEA-COMP:11604"/>
        <dbReference type="ChEBI" id="CHEBI:15378"/>
        <dbReference type="ChEBI" id="CHEBI:29999"/>
        <dbReference type="ChEBI" id="CHEBI:30616"/>
        <dbReference type="ChEBI" id="CHEBI:83421"/>
        <dbReference type="ChEBI" id="CHEBI:456216"/>
        <dbReference type="EC" id="2.7.11.1"/>
    </reaction>
</comment>
<dbReference type="KEGG" id="caua:113082017"/>
<dbReference type="Gene3D" id="1.10.510.10">
    <property type="entry name" value="Transferase(Phosphotransferase) domain 1"/>
    <property type="match status" value="1"/>
</dbReference>
<gene>
    <name evidence="16" type="primary">LOC113082017</name>
</gene>
<evidence type="ECO:0000256" key="9">
    <source>
        <dbReference type="ARBA" id="ARBA00047899"/>
    </source>
</evidence>
<dbReference type="InterPro" id="IPR000719">
    <property type="entry name" value="Prot_kinase_dom"/>
</dbReference>
<evidence type="ECO:0000256" key="10">
    <source>
        <dbReference type="ARBA" id="ARBA00048679"/>
    </source>
</evidence>
<evidence type="ECO:0000256" key="11">
    <source>
        <dbReference type="PROSITE-ProRule" id="PRU10141"/>
    </source>
</evidence>
<dbReference type="PROSITE" id="PS50108">
    <property type="entry name" value="CRIB"/>
    <property type="match status" value="1"/>
</dbReference>
<dbReference type="InterPro" id="IPR033923">
    <property type="entry name" value="PAK_BD"/>
</dbReference>
<dbReference type="GO" id="GO:0005524">
    <property type="term" value="F:ATP binding"/>
    <property type="evidence" value="ECO:0007669"/>
    <property type="project" value="UniProtKB-UniRule"/>
</dbReference>
<feature type="compositionally biased region" description="Pro residues" evidence="12">
    <location>
        <begin position="431"/>
        <end position="443"/>
    </location>
</feature>
<dbReference type="EC" id="2.7.11.1" evidence="2"/>
<feature type="domain" description="Protein kinase" evidence="13">
    <location>
        <begin position="477"/>
        <end position="728"/>
    </location>
</feature>
<dbReference type="CDD" id="cd01093">
    <property type="entry name" value="CRIB_PAK_like"/>
    <property type="match status" value="1"/>
</dbReference>
<dbReference type="RefSeq" id="XP_026109704.1">
    <property type="nucleotide sequence ID" value="XM_026253919.1"/>
</dbReference>
<evidence type="ECO:0000259" key="13">
    <source>
        <dbReference type="PROSITE" id="PS50011"/>
    </source>
</evidence>
<feature type="compositionally biased region" description="Polar residues" evidence="12">
    <location>
        <begin position="307"/>
        <end position="316"/>
    </location>
</feature>
<dbReference type="PROSITE" id="PS00107">
    <property type="entry name" value="PROTEIN_KINASE_ATP"/>
    <property type="match status" value="1"/>
</dbReference>
<dbReference type="FunFam" id="3.90.810.10:FF:000002">
    <property type="entry name" value="Non-specific serine/threonine protein kinase"/>
    <property type="match status" value="1"/>
</dbReference>
<proteinExistence type="inferred from homology"/>
<dbReference type="PROSITE" id="PS50011">
    <property type="entry name" value="PROTEIN_KINASE_DOM"/>
    <property type="match status" value="1"/>
</dbReference>
<dbReference type="InterPro" id="IPR017441">
    <property type="entry name" value="Protein_kinase_ATP_BS"/>
</dbReference>
<keyword evidence="5" id="KW-0808">Transferase</keyword>
<feature type="region of interest" description="Disordered" evidence="12">
    <location>
        <begin position="75"/>
        <end position="141"/>
    </location>
</feature>
<feature type="domain" description="CRIB" evidence="14">
    <location>
        <begin position="11"/>
        <end position="24"/>
    </location>
</feature>
<dbReference type="Gene3D" id="3.90.810.10">
    <property type="entry name" value="CRIB domain"/>
    <property type="match status" value="1"/>
</dbReference>
<evidence type="ECO:0000256" key="3">
    <source>
        <dbReference type="ARBA" id="ARBA00022527"/>
    </source>
</evidence>
<evidence type="ECO:0000256" key="4">
    <source>
        <dbReference type="ARBA" id="ARBA00022553"/>
    </source>
</evidence>
<keyword evidence="6 11" id="KW-0547">Nucleotide-binding</keyword>